<accession>A0A562RYW8</accession>
<gene>
    <name evidence="1" type="ORF">LZ24_00940</name>
</gene>
<protein>
    <submittedName>
        <fullName evidence="1">Uncharacterized protein</fullName>
    </submittedName>
</protein>
<evidence type="ECO:0000313" key="1">
    <source>
        <dbReference type="EMBL" id="TWI74337.1"/>
    </source>
</evidence>
<dbReference type="Gene3D" id="3.30.450.30">
    <property type="entry name" value="Dynein light chain 2a, cytoplasmic"/>
    <property type="match status" value="1"/>
</dbReference>
<dbReference type="SUPFAM" id="SSF103196">
    <property type="entry name" value="Roadblock/LC7 domain"/>
    <property type="match status" value="1"/>
</dbReference>
<organism evidence="1 2">
    <name type="scientific">Desulfobotulus alkaliphilus</name>
    <dbReference type="NCBI Taxonomy" id="622671"/>
    <lineage>
        <taxon>Bacteria</taxon>
        <taxon>Pseudomonadati</taxon>
        <taxon>Thermodesulfobacteriota</taxon>
        <taxon>Desulfobacteria</taxon>
        <taxon>Desulfobacterales</taxon>
        <taxon>Desulfobacteraceae</taxon>
        <taxon>Desulfobotulus</taxon>
    </lineage>
</organism>
<sequence>MKIFSEILSLDNVEGVILLSSGGELISWAFSSDIREKMENKDWGSVFRNTEELGKIVQSFEGMQELEFFFTDKKIMVRNASPNFMIIVMGRSASTDMVRLVSDTLMPQLRKAKKAKKTFGFLKAFDF</sequence>
<dbReference type="RefSeq" id="WP_144682836.1">
    <property type="nucleotide sequence ID" value="NZ_VLLC01000005.1"/>
</dbReference>
<dbReference type="AlphaFoldDB" id="A0A562RYW8"/>
<evidence type="ECO:0000313" key="2">
    <source>
        <dbReference type="Proteomes" id="UP000318307"/>
    </source>
</evidence>
<proteinExistence type="predicted"/>
<name>A0A562RYW8_9BACT</name>
<keyword evidence="2" id="KW-1185">Reference proteome</keyword>
<dbReference type="Proteomes" id="UP000318307">
    <property type="component" value="Unassembled WGS sequence"/>
</dbReference>
<dbReference type="EMBL" id="VLLC01000005">
    <property type="protein sequence ID" value="TWI74337.1"/>
    <property type="molecule type" value="Genomic_DNA"/>
</dbReference>
<comment type="caution">
    <text evidence="1">The sequence shown here is derived from an EMBL/GenBank/DDBJ whole genome shotgun (WGS) entry which is preliminary data.</text>
</comment>
<reference evidence="1 2" key="1">
    <citation type="submission" date="2019-07" db="EMBL/GenBank/DDBJ databases">
        <title>Genome sequencing of 100 strains of the haloalkaliphilic chemolithoautotrophic sulfur-oxidizing bacterium Thioalkalivibrio.</title>
        <authorList>
            <person name="Muyzer G."/>
        </authorList>
    </citation>
    <scope>NUCLEOTIDE SEQUENCE [LARGE SCALE GENOMIC DNA]</scope>
    <source>
        <strain evidence="1 2">ASO4-4</strain>
    </source>
</reference>
<dbReference type="OrthoDB" id="9841849at2"/>